<evidence type="ECO:0000313" key="2">
    <source>
        <dbReference type="EMBL" id="BBG29611.1"/>
    </source>
</evidence>
<gene>
    <name evidence="2" type="ORF">ZBT109_0835</name>
</gene>
<feature type="compositionally biased region" description="Polar residues" evidence="1">
    <location>
        <begin position="50"/>
        <end position="66"/>
    </location>
</feature>
<evidence type="ECO:0000256" key="1">
    <source>
        <dbReference type="SAM" id="MobiDB-lite"/>
    </source>
</evidence>
<feature type="region of interest" description="Disordered" evidence="1">
    <location>
        <begin position="50"/>
        <end position="78"/>
    </location>
</feature>
<dbReference type="Proteomes" id="UP000267342">
    <property type="component" value="Chromosome"/>
</dbReference>
<dbReference type="STRING" id="1123510.GCA_000620025_01599"/>
<dbReference type="EMBL" id="AP018933">
    <property type="protein sequence ID" value="BBG29611.1"/>
    <property type="molecule type" value="Genomic_DNA"/>
</dbReference>
<organism evidence="2 3">
    <name type="scientific">Zymobacter palmae</name>
    <dbReference type="NCBI Taxonomy" id="33074"/>
    <lineage>
        <taxon>Bacteria</taxon>
        <taxon>Pseudomonadati</taxon>
        <taxon>Pseudomonadota</taxon>
        <taxon>Gammaproteobacteria</taxon>
        <taxon>Oceanospirillales</taxon>
        <taxon>Halomonadaceae</taxon>
        <taxon>Zymobacter group</taxon>
        <taxon>Zymobacter</taxon>
    </lineage>
</organism>
<dbReference type="OrthoDB" id="9774661at2"/>
<feature type="compositionally biased region" description="Basic and acidic residues" evidence="1">
    <location>
        <begin position="67"/>
        <end position="77"/>
    </location>
</feature>
<dbReference type="Gene3D" id="3.30.450.80">
    <property type="entry name" value="Transcription factor LuxR-like, autoinducer-binding domain"/>
    <property type="match status" value="1"/>
</dbReference>
<dbReference type="RefSeq" id="WP_027706270.1">
    <property type="nucleotide sequence ID" value="NZ_AP018933.1"/>
</dbReference>
<dbReference type="AlphaFoldDB" id="A0A348HDA9"/>
<sequence>MNANNWKIDLFSSLDAAQSLQGVMDASVAAVRPFGFDFCVWRLASSDTQGGQHLSITSSNDMAHQQESARRYDDSPSSRHCLQSSLPFSWLGTTQDKAFHLAPELFEEYYGLGHHAGWSKSIDTDEQHYNMFYVESTQPFSAADMHSADQHLQWVCAAAYVRLNELPTTVDIALTAEQRQILRLYAQGCPHVEEIADVLHKPLRWINAVLENACKLLGCTDINMAVARAIFLRLLY</sequence>
<dbReference type="InterPro" id="IPR036388">
    <property type="entry name" value="WH-like_DNA-bd_sf"/>
</dbReference>
<keyword evidence="3" id="KW-1185">Reference proteome</keyword>
<proteinExistence type="predicted"/>
<dbReference type="SUPFAM" id="SSF75516">
    <property type="entry name" value="Pheromone-binding domain of LuxR-like quorum-sensing transcription factors"/>
    <property type="match status" value="1"/>
</dbReference>
<keyword evidence="2" id="KW-0238">DNA-binding</keyword>
<dbReference type="GO" id="GO:0003677">
    <property type="term" value="F:DNA binding"/>
    <property type="evidence" value="ECO:0007669"/>
    <property type="project" value="UniProtKB-KW"/>
</dbReference>
<dbReference type="SUPFAM" id="SSF46894">
    <property type="entry name" value="C-terminal effector domain of the bipartite response regulators"/>
    <property type="match status" value="1"/>
</dbReference>
<dbReference type="InterPro" id="IPR016032">
    <property type="entry name" value="Sig_transdc_resp-reg_C-effctor"/>
</dbReference>
<accession>A0A348HDA9</accession>
<dbReference type="KEGG" id="zpl:ZBT109_0835"/>
<dbReference type="InterPro" id="IPR036693">
    <property type="entry name" value="TF_LuxR_autoind-bd_dom_sf"/>
</dbReference>
<dbReference type="Gene3D" id="1.10.10.10">
    <property type="entry name" value="Winged helix-like DNA-binding domain superfamily/Winged helix DNA-binding domain"/>
    <property type="match status" value="1"/>
</dbReference>
<reference evidence="2 3" key="1">
    <citation type="submission" date="2018-09" db="EMBL/GenBank/DDBJ databases">
        <title>Zymobacter palmae IAM14233 (=T109) whole genome analysis.</title>
        <authorList>
            <person name="Yanase H."/>
        </authorList>
    </citation>
    <scope>NUCLEOTIDE SEQUENCE [LARGE SCALE GENOMIC DNA]</scope>
    <source>
        <strain evidence="2 3">IAM14233</strain>
    </source>
</reference>
<protein>
    <submittedName>
        <fullName evidence="2">DNA-binding HTH domain-containing proteins</fullName>
    </submittedName>
</protein>
<name>A0A348HDA9_9GAMM</name>
<dbReference type="GO" id="GO:0006355">
    <property type="term" value="P:regulation of DNA-templated transcription"/>
    <property type="evidence" value="ECO:0007669"/>
    <property type="project" value="InterPro"/>
</dbReference>
<evidence type="ECO:0000313" key="3">
    <source>
        <dbReference type="Proteomes" id="UP000267342"/>
    </source>
</evidence>